<reference evidence="1 2" key="1">
    <citation type="journal article" date="2022" name="DNA Res.">
        <title>Chromosomal-level genome assembly of the orchid tree Bauhinia variegata (Leguminosae; Cercidoideae) supports the allotetraploid origin hypothesis of Bauhinia.</title>
        <authorList>
            <person name="Zhong Y."/>
            <person name="Chen Y."/>
            <person name="Zheng D."/>
            <person name="Pang J."/>
            <person name="Liu Y."/>
            <person name="Luo S."/>
            <person name="Meng S."/>
            <person name="Qian L."/>
            <person name="Wei D."/>
            <person name="Dai S."/>
            <person name="Zhou R."/>
        </authorList>
    </citation>
    <scope>NUCLEOTIDE SEQUENCE [LARGE SCALE GENOMIC DNA]</scope>
    <source>
        <strain evidence="1">BV-YZ2020</strain>
    </source>
</reference>
<keyword evidence="2" id="KW-1185">Reference proteome</keyword>
<accession>A0ACB9KY50</accession>
<comment type="caution">
    <text evidence="1">The sequence shown here is derived from an EMBL/GenBank/DDBJ whole genome shotgun (WGS) entry which is preliminary data.</text>
</comment>
<protein>
    <submittedName>
        <fullName evidence="1">Uncharacterized protein</fullName>
    </submittedName>
</protein>
<sequence length="421" mass="45723">MASLFLYHVVGDLTVGKPELVEFHETETVESAIQGIGESSERSLPIWKKKSHVGMIENSEMRQQRFVGILNSLDIVAFLARSEYLEDQEKAMKTPVSEIVVPNNSLLRQVDPATRLIDALEMMKHGVKRLLVPKSVVWRGMSKRFSILYNGRWLKNIETSSSSNLPLGGSSSSITRDKFCCLSREDVLRFIIGCLGALAPLPLTSISSLGAINPNYKFIESSTPAVEVTWKLPEDPSAVAVIESTLDGQRKIIGEISACKFWQCDYLAAAWALANLSAGQFVMGVEDNAASRTLAELCLNSTVGDNNVASGGGSRRPKKFSSRSIGFFSNPASHGLVGVSRSMYRGRSAPLTCKVNSSLAAVMAQMLSHRATQVWVTEEEDDDVLVGVVGFADVLIAVTKQPAAFIPANKSAEAFGNDCQS</sequence>
<gene>
    <name evidence="1" type="ORF">L6164_035258</name>
</gene>
<evidence type="ECO:0000313" key="2">
    <source>
        <dbReference type="Proteomes" id="UP000828941"/>
    </source>
</evidence>
<organism evidence="1 2">
    <name type="scientific">Bauhinia variegata</name>
    <name type="common">Purple orchid tree</name>
    <name type="synonym">Phanera variegata</name>
    <dbReference type="NCBI Taxonomy" id="167791"/>
    <lineage>
        <taxon>Eukaryota</taxon>
        <taxon>Viridiplantae</taxon>
        <taxon>Streptophyta</taxon>
        <taxon>Embryophyta</taxon>
        <taxon>Tracheophyta</taxon>
        <taxon>Spermatophyta</taxon>
        <taxon>Magnoliopsida</taxon>
        <taxon>eudicotyledons</taxon>
        <taxon>Gunneridae</taxon>
        <taxon>Pentapetalae</taxon>
        <taxon>rosids</taxon>
        <taxon>fabids</taxon>
        <taxon>Fabales</taxon>
        <taxon>Fabaceae</taxon>
        <taxon>Cercidoideae</taxon>
        <taxon>Cercideae</taxon>
        <taxon>Bauhiniinae</taxon>
        <taxon>Bauhinia</taxon>
    </lineage>
</organism>
<name>A0ACB9KY50_BAUVA</name>
<dbReference type="Proteomes" id="UP000828941">
    <property type="component" value="Chromosome 13"/>
</dbReference>
<evidence type="ECO:0000313" key="1">
    <source>
        <dbReference type="EMBL" id="KAI4302039.1"/>
    </source>
</evidence>
<dbReference type="EMBL" id="CM039438">
    <property type="protein sequence ID" value="KAI4302039.1"/>
    <property type="molecule type" value="Genomic_DNA"/>
</dbReference>
<proteinExistence type="predicted"/>